<name>A0A2S1FII1_9BURK</name>
<evidence type="ECO:0000313" key="1">
    <source>
        <dbReference type="EMBL" id="AWD72321.1"/>
    </source>
</evidence>
<keyword evidence="1" id="KW-0614">Plasmid</keyword>
<dbReference type="AlphaFoldDB" id="A0A2S1FII1"/>
<organism evidence="1">
    <name type="scientific">Polaromonas sp. W10N</name>
    <dbReference type="NCBI Taxonomy" id="1840301"/>
    <lineage>
        <taxon>Bacteria</taxon>
        <taxon>Pseudomonadati</taxon>
        <taxon>Pseudomonadota</taxon>
        <taxon>Betaproteobacteria</taxon>
        <taxon>Burkholderiales</taxon>
        <taxon>Comamonadaceae</taxon>
        <taxon>Polaromonas</taxon>
    </lineage>
</organism>
<sequence>MLIDPPPDIERKPQSEFFTARIIDRGELSWLEIRALASIGAGLLMRHLGDPKAINKLARLAISFDGFRHNETAKAMVTLLEDAAGGPYDPTDQDWADLAALAGIKLE</sequence>
<dbReference type="EMBL" id="MG869623">
    <property type="protein sequence ID" value="AWD72321.1"/>
    <property type="molecule type" value="Genomic_DNA"/>
</dbReference>
<geneLocation type="plasmid" evidence="1">
    <name>pW10NP1</name>
</geneLocation>
<accession>A0A2S1FII1</accession>
<gene>
    <name evidence="1" type="ORF">pW10NP1_p014</name>
</gene>
<proteinExistence type="predicted"/>
<protein>
    <submittedName>
        <fullName evidence="1">Uncharacterized protein</fullName>
    </submittedName>
</protein>
<reference evidence="1" key="1">
    <citation type="submission" date="2018-01" db="EMBL/GenBank/DDBJ databases">
        <title>Plasmids of psychrophilic Polaromonas spp. isolated from Arctic and Antarctic glaciers.</title>
        <authorList>
            <person name="Dziewit L."/>
            <person name="Ciok A."/>
        </authorList>
    </citation>
    <scope>NUCLEOTIDE SEQUENCE</scope>
    <source>
        <plasmid evidence="1">pW10NP1</plasmid>
    </source>
</reference>